<name>A0A9Q0X8X5_9SAUR</name>
<keyword evidence="2" id="KW-0472">Membrane</keyword>
<reference evidence="4" key="1">
    <citation type="journal article" date="2023" name="DNA Res.">
        <title>Chromosome-level genome assembly of Phrynocephalus forsythii using third-generation DNA sequencing and Hi-C analysis.</title>
        <authorList>
            <person name="Qi Y."/>
            <person name="Zhao W."/>
            <person name="Zhao Y."/>
            <person name="Niu C."/>
            <person name="Cao S."/>
            <person name="Zhang Y."/>
        </authorList>
    </citation>
    <scope>NUCLEOTIDE SEQUENCE</scope>
    <source>
        <tissue evidence="4">Muscle</tissue>
    </source>
</reference>
<dbReference type="InterPro" id="IPR015373">
    <property type="entry name" value="Interferon/interleukin_rcp_dom"/>
</dbReference>
<dbReference type="EMBL" id="JAPFRF010000022">
    <property type="protein sequence ID" value="KAJ7304917.1"/>
    <property type="molecule type" value="Genomic_DNA"/>
</dbReference>
<feature type="compositionally biased region" description="Polar residues" evidence="1">
    <location>
        <begin position="317"/>
        <end position="327"/>
    </location>
</feature>
<keyword evidence="2" id="KW-0812">Transmembrane</keyword>
<gene>
    <name evidence="4" type="ORF">JRQ81_010587</name>
</gene>
<evidence type="ECO:0000313" key="4">
    <source>
        <dbReference type="EMBL" id="KAJ7304917.1"/>
    </source>
</evidence>
<evidence type="ECO:0000259" key="3">
    <source>
        <dbReference type="Pfam" id="PF09294"/>
    </source>
</evidence>
<evidence type="ECO:0000256" key="1">
    <source>
        <dbReference type="SAM" id="MobiDB-lite"/>
    </source>
</evidence>
<feature type="region of interest" description="Disordered" evidence="1">
    <location>
        <begin position="300"/>
        <end position="327"/>
    </location>
</feature>
<feature type="domain" description="Interferon/interleukin receptor" evidence="3">
    <location>
        <begin position="11"/>
        <end position="54"/>
    </location>
</feature>
<dbReference type="Pfam" id="PF09294">
    <property type="entry name" value="Interfer-bind"/>
    <property type="match status" value="1"/>
</dbReference>
<evidence type="ECO:0000256" key="2">
    <source>
        <dbReference type="SAM" id="Phobius"/>
    </source>
</evidence>
<dbReference type="InterPro" id="IPR013783">
    <property type="entry name" value="Ig-like_fold"/>
</dbReference>
<protein>
    <recommendedName>
        <fullName evidence="3">Interferon/interleukin receptor domain-containing protein</fullName>
    </recommendedName>
</protein>
<proteinExistence type="predicted"/>
<sequence>MPPNNSQWIYIGNSLDFEIPSLQWGERYCVQVKLQVASWPLQAVPTEEQCISTPALQEEEEHAVATPHLSLLGLVALGALAFGIGLAWAYVKKPRKTPVMLTSLLDRHSHERPRNENLPRLSGIKEVVLRLERDPIHPLYSLHLEDLHLHTGSDGHEGMEVLPTPLEKGCWLPGWAAEGSGLKRTILDTSRGSIDSGVCLQDPTDHLGLFLGSRKLSLGSHKRSSSFQGDPGGLWLEEQLLPVVPIVEERLLLQSWPSRSQGQPREALEGEGCSTLSSGLGGAACSVVGLATGYLKQASLEPPSARGMAAPARDFTDTTNSCASPPA</sequence>
<dbReference type="OrthoDB" id="9886749at2759"/>
<dbReference type="Proteomes" id="UP001142489">
    <property type="component" value="Unassembled WGS sequence"/>
</dbReference>
<keyword evidence="2" id="KW-1133">Transmembrane helix</keyword>
<evidence type="ECO:0000313" key="5">
    <source>
        <dbReference type="Proteomes" id="UP001142489"/>
    </source>
</evidence>
<comment type="caution">
    <text evidence="4">The sequence shown here is derived from an EMBL/GenBank/DDBJ whole genome shotgun (WGS) entry which is preliminary data.</text>
</comment>
<organism evidence="4 5">
    <name type="scientific">Phrynocephalus forsythii</name>
    <dbReference type="NCBI Taxonomy" id="171643"/>
    <lineage>
        <taxon>Eukaryota</taxon>
        <taxon>Metazoa</taxon>
        <taxon>Chordata</taxon>
        <taxon>Craniata</taxon>
        <taxon>Vertebrata</taxon>
        <taxon>Euteleostomi</taxon>
        <taxon>Lepidosauria</taxon>
        <taxon>Squamata</taxon>
        <taxon>Bifurcata</taxon>
        <taxon>Unidentata</taxon>
        <taxon>Episquamata</taxon>
        <taxon>Toxicofera</taxon>
        <taxon>Iguania</taxon>
        <taxon>Acrodonta</taxon>
        <taxon>Agamidae</taxon>
        <taxon>Agaminae</taxon>
        <taxon>Phrynocephalus</taxon>
    </lineage>
</organism>
<keyword evidence="5" id="KW-1185">Reference proteome</keyword>
<dbReference type="AlphaFoldDB" id="A0A9Q0X8X5"/>
<dbReference type="Gene3D" id="2.60.40.10">
    <property type="entry name" value="Immunoglobulins"/>
    <property type="match status" value="1"/>
</dbReference>
<feature type="transmembrane region" description="Helical" evidence="2">
    <location>
        <begin position="69"/>
        <end position="91"/>
    </location>
</feature>
<accession>A0A9Q0X8X5</accession>